<comment type="caution">
    <text evidence="2">The sequence shown here is derived from an EMBL/GenBank/DDBJ whole genome shotgun (WGS) entry which is preliminary data.</text>
</comment>
<feature type="chain" id="PRO_5019549235" description="Autophagy-related protein 27" evidence="1">
    <location>
        <begin position="23"/>
        <end position="223"/>
    </location>
</feature>
<dbReference type="AlphaFoldDB" id="A0A439CV98"/>
<keyword evidence="3" id="KW-1185">Reference proteome</keyword>
<feature type="signal peptide" evidence="1">
    <location>
        <begin position="1"/>
        <end position="22"/>
    </location>
</feature>
<protein>
    <recommendedName>
        <fullName evidence="4">Autophagy-related protein 27</fullName>
    </recommendedName>
</protein>
<dbReference type="Proteomes" id="UP000286045">
    <property type="component" value="Unassembled WGS sequence"/>
</dbReference>
<evidence type="ECO:0000313" key="2">
    <source>
        <dbReference type="EMBL" id="RWA06114.1"/>
    </source>
</evidence>
<gene>
    <name evidence="2" type="ORF">EKO27_g8989</name>
</gene>
<organism evidence="2 3">
    <name type="scientific">Xylaria grammica</name>
    <dbReference type="NCBI Taxonomy" id="363999"/>
    <lineage>
        <taxon>Eukaryota</taxon>
        <taxon>Fungi</taxon>
        <taxon>Dikarya</taxon>
        <taxon>Ascomycota</taxon>
        <taxon>Pezizomycotina</taxon>
        <taxon>Sordariomycetes</taxon>
        <taxon>Xylariomycetidae</taxon>
        <taxon>Xylariales</taxon>
        <taxon>Xylariaceae</taxon>
        <taxon>Xylaria</taxon>
    </lineage>
</organism>
<keyword evidence="1" id="KW-0732">Signal</keyword>
<dbReference type="EMBL" id="RYZI01000367">
    <property type="protein sequence ID" value="RWA06114.1"/>
    <property type="molecule type" value="Genomic_DNA"/>
</dbReference>
<accession>A0A439CV98</accession>
<evidence type="ECO:0000313" key="3">
    <source>
        <dbReference type="Proteomes" id="UP000286045"/>
    </source>
</evidence>
<evidence type="ECO:0000256" key="1">
    <source>
        <dbReference type="SAM" id="SignalP"/>
    </source>
</evidence>
<evidence type="ECO:0008006" key="4">
    <source>
        <dbReference type="Google" id="ProtNLM"/>
    </source>
</evidence>
<proteinExistence type="predicted"/>
<sequence length="223" mass="24665">MFTSTILRAGLGLLASTRLVAAESLNLTLTFYPDEDNTCSGDDSKAISFSTSSYPLVQSCFNLDEIFANNSTGGVRNSSSTSTSDRGLRWVITNSEAWDPNGNYSHVKYEQLDPTGRDDDDDGEITWSSRRVNIYNGDDCLQASSPDDEEELLPWFSWTCHSSEDDHCRTVPYDIKSFFILPLDDDDMDGKCLDFALYGASARSLPHTLGALVTTMVVGFFLL</sequence>
<reference evidence="2 3" key="1">
    <citation type="submission" date="2018-12" db="EMBL/GenBank/DDBJ databases">
        <title>Draft genome sequence of Xylaria grammica IHI A82.</title>
        <authorList>
            <person name="Buettner E."/>
            <person name="Kellner H."/>
        </authorList>
    </citation>
    <scope>NUCLEOTIDE SEQUENCE [LARGE SCALE GENOMIC DNA]</scope>
    <source>
        <strain evidence="2 3">IHI A82</strain>
    </source>
</reference>
<name>A0A439CV98_9PEZI</name>